<dbReference type="Pfam" id="PF18210">
    <property type="entry name" value="Knl1_RWD_C"/>
    <property type="match status" value="1"/>
</dbReference>
<dbReference type="Pfam" id="PF08317">
    <property type="entry name" value="Spc7"/>
    <property type="match status" value="1"/>
</dbReference>
<dbReference type="Proteomes" id="UP001159428">
    <property type="component" value="Unassembled WGS sequence"/>
</dbReference>
<dbReference type="GO" id="GO:0008608">
    <property type="term" value="P:attachment of spindle microtubules to kinetochore"/>
    <property type="evidence" value="ECO:0007669"/>
    <property type="project" value="InterPro"/>
</dbReference>
<dbReference type="InterPro" id="IPR037388">
    <property type="entry name" value="Blinkin"/>
</dbReference>
<dbReference type="GO" id="GO:0005634">
    <property type="term" value="C:nucleus"/>
    <property type="evidence" value="ECO:0007669"/>
    <property type="project" value="TreeGrafter"/>
</dbReference>
<evidence type="ECO:0000313" key="4">
    <source>
        <dbReference type="EMBL" id="CAH3152636.1"/>
    </source>
</evidence>
<feature type="compositionally biased region" description="Basic and acidic residues" evidence="2">
    <location>
        <begin position="1"/>
        <end position="12"/>
    </location>
</feature>
<feature type="coiled-coil region" evidence="1">
    <location>
        <begin position="1431"/>
        <end position="1489"/>
    </location>
</feature>
<feature type="region of interest" description="Disordered" evidence="2">
    <location>
        <begin position="642"/>
        <end position="676"/>
    </location>
</feature>
<dbReference type="PANTHER" id="PTHR16520:SF3">
    <property type="entry name" value="KINETOCHORE SCAFFOLD 1"/>
    <property type="match status" value="1"/>
</dbReference>
<feature type="compositionally biased region" description="Low complexity" evidence="2">
    <location>
        <begin position="311"/>
        <end position="323"/>
    </location>
</feature>
<protein>
    <recommendedName>
        <fullName evidence="3">Spc7 kinetochore protein domain-containing protein</fullName>
    </recommendedName>
</protein>
<organism evidence="4 5">
    <name type="scientific">Pocillopora meandrina</name>
    <dbReference type="NCBI Taxonomy" id="46732"/>
    <lineage>
        <taxon>Eukaryota</taxon>
        <taxon>Metazoa</taxon>
        <taxon>Cnidaria</taxon>
        <taxon>Anthozoa</taxon>
        <taxon>Hexacorallia</taxon>
        <taxon>Scleractinia</taxon>
        <taxon>Astrocoeniina</taxon>
        <taxon>Pocilloporidae</taxon>
        <taxon>Pocillopora</taxon>
    </lineage>
</organism>
<feature type="compositionally biased region" description="Basic residues" evidence="2">
    <location>
        <begin position="57"/>
        <end position="66"/>
    </location>
</feature>
<feature type="compositionally biased region" description="Basic and acidic residues" evidence="2">
    <location>
        <begin position="480"/>
        <end position="489"/>
    </location>
</feature>
<feature type="compositionally biased region" description="Polar residues" evidence="2">
    <location>
        <begin position="494"/>
        <end position="511"/>
    </location>
</feature>
<keyword evidence="5" id="KW-1185">Reference proteome</keyword>
<dbReference type="InterPro" id="IPR040850">
    <property type="entry name" value="Knl1_RWD_C"/>
</dbReference>
<feature type="region of interest" description="Disordered" evidence="2">
    <location>
        <begin position="845"/>
        <end position="864"/>
    </location>
</feature>
<dbReference type="EMBL" id="CALNXJ010000051">
    <property type="protein sequence ID" value="CAH3152636.1"/>
    <property type="molecule type" value="Genomic_DNA"/>
</dbReference>
<reference evidence="4 5" key="1">
    <citation type="submission" date="2022-05" db="EMBL/GenBank/DDBJ databases">
        <authorList>
            <consortium name="Genoscope - CEA"/>
            <person name="William W."/>
        </authorList>
    </citation>
    <scope>NUCLEOTIDE SEQUENCE [LARGE SCALE GENOMIC DNA]</scope>
</reference>
<feature type="compositionally biased region" description="Basic and acidic residues" evidence="2">
    <location>
        <begin position="642"/>
        <end position="652"/>
    </location>
</feature>
<feature type="compositionally biased region" description="Low complexity" evidence="2">
    <location>
        <begin position="520"/>
        <end position="538"/>
    </location>
</feature>
<keyword evidence="1" id="KW-0175">Coiled coil</keyword>
<accession>A0AAU9XQ80</accession>
<evidence type="ECO:0000259" key="3">
    <source>
        <dbReference type="SMART" id="SM00787"/>
    </source>
</evidence>
<feature type="compositionally biased region" description="Polar residues" evidence="2">
    <location>
        <begin position="653"/>
        <end position="664"/>
    </location>
</feature>
<dbReference type="GO" id="GO:0034501">
    <property type="term" value="P:protein localization to kinetochore"/>
    <property type="evidence" value="ECO:0007669"/>
    <property type="project" value="InterPro"/>
</dbReference>
<feature type="region of interest" description="Disordered" evidence="2">
    <location>
        <begin position="279"/>
        <end position="326"/>
    </location>
</feature>
<gene>
    <name evidence="4" type="ORF">PMEA_00026766</name>
</gene>
<evidence type="ECO:0000313" key="5">
    <source>
        <dbReference type="Proteomes" id="UP001159428"/>
    </source>
</evidence>
<feature type="compositionally biased region" description="Polar residues" evidence="2">
    <location>
        <begin position="288"/>
        <end position="302"/>
    </location>
</feature>
<proteinExistence type="predicted"/>
<evidence type="ECO:0000256" key="1">
    <source>
        <dbReference type="SAM" id="Coils"/>
    </source>
</evidence>
<feature type="compositionally biased region" description="Polar residues" evidence="2">
    <location>
        <begin position="848"/>
        <end position="859"/>
    </location>
</feature>
<evidence type="ECO:0000256" key="2">
    <source>
        <dbReference type="SAM" id="MobiDB-lite"/>
    </source>
</evidence>
<name>A0AAU9XQ80_9CNID</name>
<feature type="region of interest" description="Disordered" evidence="2">
    <location>
        <begin position="1"/>
        <end position="68"/>
    </location>
</feature>
<feature type="region of interest" description="Disordered" evidence="2">
    <location>
        <begin position="472"/>
        <end position="538"/>
    </location>
</feature>
<sequence>MEALTSREDSENRITIGGKRKSSSRRSSILKATKSPLKAGVLEDLDPNSLDDNGRNTSKKSRRSSGRRVSFAEKNDIKEFFVEDWKNSWPKDQENSDLLELSTSSQGEYREPANSIEGLESLLKGNIQAPDDFSVCQVEIEVSFVKEIASEDFKKAHLLPLLYLKHKFVVTEHAELVFFKSNEIPEPVTLKPSEQAEEMEYTTCYSSVLQNSATNMENTKIFSHDTAIDLDITCSQKELFYQDGLNNQVMSPAGFQENDRMDSTSFLLSLGSKHAHTQGIKVKHDTAISATRSNDGISSRRQPISEIRSEQGGYDSQSGSQQSPCSNADVELTACHSFVVLESNSQKTKRRSVYEPADLELTSCYGQGLAKSSDNQEVGVQKRQALGVRADLNAFRNSFETNLPDKAQPVCETQLNITNCSRDSMTSGKKTLLSFDNQTNVEEVHDDVTTKDSTNDFSFDSTVFLSSLGARKSPIASGDTDNRNLERNQNENQSPGSTDLTVCQTQKQQAASAPFPPLLQQNSQNEQNSPNRSSSKMNSSVFLRGLGEVMPSVGDTNEEECDLELTTCHSQPVLENSAQNTSRSSVTELSDLDVTSCHGPGLLQSVDNCDRLDANKRKANQLCQSADVDVTVCHGPGLLKASGEKVEEKESENQLSVDSASQESGGDRSHQMINRKSLYEPVDVDVTSCYGAGLLKTSDEKLEGVAPRDQSIVDNSSRKISRKGVYEPADVDVTSCYGAGLLKATDEKLDAIAPYIQAVEDSCSRKRSRRSIYEPADVDVTLCFGAGLLKTTGERVDTLAPYNQPVVGKSCQKTDRRSIYEPEDIDITSCYDAGRLKSNSEKLDAEASENQQVADNSLQRNKRKSIYEPTDIDVTSCFGQGVVQSSSATVSYNQLLVGSSSHGIKQRSHYEPVDVDMTSCYDSGMLKNSGEILRGNFCESKPAQGTSALQQKRRSLYEPTDVDVTSCHGSGMVIACKGTSEIAQLQHQSAPDMDGPKLNRRSFHEPLDIDSTSCYDQGKALASEEDLEVSFFHQQPLLNNTLHKSNRRGIHETKDMDIISCYDPGMAQSPDGNVETIVCQPVLDDSMQMTNQQNLHKTGDVNVTRCQDSGPVHTLDSQGVHLTVSKEQLDPARSPQNTFTGDKDIADAVVEKERDLNRSKGETSQTSRVSPIPKAFLETDADDSLNINEESALSSQQMALKANCGVSDSTPDRKLSVICEESLSELSKKGMSVEEDADVTEMEKMQHSRSAITLKEFLDIIEIAFITEVNMRRSVVPSAVVEAPQTLKDRMISTLVSKPKAVCYEEAIPIVESEITAMKGKVEQQEMELNVSNPRIFMEVQTASKEELLALQSKVRRLRSVCEKTSKREWKENKGQLNKKVLLKMTTNHAALAKDVLVVEESVNMVDDCLSLLDKMNRDFDEKMKNIHMSLTESEKEIQRQTNMVEELATMSEALRKSEQELADLESTRSKLQSEKHELAKNKDQLDGKILETEETIRLVKRKDPRSNKPIRELSQKLDILVSLQEWSLEEWNKERAKFAFLNNTLEIVVVFAPETTEGVFHHQDVRSVKLNFTTADTFTGRMGKVQTIVKKLVNEDILNQMYSSRKDLAKVLEHVSGIIHKSNEIGDELFRIGLSHLMSFEEDRLTVEFSSLKAFVKFVLHIQVGLSSYPNCVSLTALPKIGHLSQTEIEETLNAVSAGPRYLSRVVDAADQLLSTIKPATSS</sequence>
<dbReference type="SMART" id="SM00787">
    <property type="entry name" value="Spc7"/>
    <property type="match status" value="1"/>
</dbReference>
<dbReference type="InterPro" id="IPR013253">
    <property type="entry name" value="Spc7_domain"/>
</dbReference>
<dbReference type="PANTHER" id="PTHR16520">
    <property type="entry name" value="KINETOCHORE SCAFFOLD 1"/>
    <property type="match status" value="1"/>
</dbReference>
<feature type="domain" description="Spc7 kinetochore protein" evidence="3">
    <location>
        <begin position="1235"/>
        <end position="1551"/>
    </location>
</feature>
<comment type="caution">
    <text evidence="4">The sequence shown here is derived from an EMBL/GenBank/DDBJ whole genome shotgun (WGS) entry which is preliminary data.</text>
</comment>